<evidence type="ECO:0000256" key="1">
    <source>
        <dbReference type="SAM" id="MobiDB-lite"/>
    </source>
</evidence>
<gene>
    <name evidence="2" type="ORF">S01H1_30556</name>
</gene>
<organism evidence="2">
    <name type="scientific">marine sediment metagenome</name>
    <dbReference type="NCBI Taxonomy" id="412755"/>
    <lineage>
        <taxon>unclassified sequences</taxon>
        <taxon>metagenomes</taxon>
        <taxon>ecological metagenomes</taxon>
    </lineage>
</organism>
<reference evidence="2" key="1">
    <citation type="journal article" date="2014" name="Front. Microbiol.">
        <title>High frequency of phylogenetically diverse reductive dehalogenase-homologous genes in deep subseafloor sedimentary metagenomes.</title>
        <authorList>
            <person name="Kawai M."/>
            <person name="Futagami T."/>
            <person name="Toyoda A."/>
            <person name="Takaki Y."/>
            <person name="Nishi S."/>
            <person name="Hori S."/>
            <person name="Arai W."/>
            <person name="Tsubouchi T."/>
            <person name="Morono Y."/>
            <person name="Uchiyama I."/>
            <person name="Ito T."/>
            <person name="Fujiyama A."/>
            <person name="Inagaki F."/>
            <person name="Takami H."/>
        </authorList>
    </citation>
    <scope>NUCLEOTIDE SEQUENCE</scope>
    <source>
        <strain evidence="2">Expedition CK06-06</strain>
    </source>
</reference>
<comment type="caution">
    <text evidence="2">The sequence shown here is derived from an EMBL/GenBank/DDBJ whole genome shotgun (WGS) entry which is preliminary data.</text>
</comment>
<evidence type="ECO:0008006" key="3">
    <source>
        <dbReference type="Google" id="ProtNLM"/>
    </source>
</evidence>
<feature type="compositionally biased region" description="Basic residues" evidence="1">
    <location>
        <begin position="114"/>
        <end position="126"/>
    </location>
</feature>
<dbReference type="Gene3D" id="3.30.230.10">
    <property type="match status" value="1"/>
</dbReference>
<accession>X0SYD5</accession>
<sequence>QLGECQPISGVTKKIEGFFDVCKARGLTGEQGVIIPKRSISDLMLKKGLIKIIEKGKFHIYAIENMDEGIEILTGVKAGRRDKKGNYPKNTLNYLVMERLKMMSESIKESEQKTKRKVKKGNKTRK</sequence>
<dbReference type="SUPFAM" id="SSF54211">
    <property type="entry name" value="Ribosomal protein S5 domain 2-like"/>
    <property type="match status" value="1"/>
</dbReference>
<feature type="region of interest" description="Disordered" evidence="1">
    <location>
        <begin position="106"/>
        <end position="126"/>
    </location>
</feature>
<name>X0SYD5_9ZZZZ</name>
<protein>
    <recommendedName>
        <fullName evidence="3">Lon proteolytic domain-containing protein</fullName>
    </recommendedName>
</protein>
<proteinExistence type="predicted"/>
<feature type="non-terminal residue" evidence="2">
    <location>
        <position position="1"/>
    </location>
</feature>
<dbReference type="EMBL" id="BARS01018812">
    <property type="protein sequence ID" value="GAF85949.1"/>
    <property type="molecule type" value="Genomic_DNA"/>
</dbReference>
<dbReference type="InterPro" id="IPR020568">
    <property type="entry name" value="Ribosomal_Su5_D2-typ_SF"/>
</dbReference>
<evidence type="ECO:0000313" key="2">
    <source>
        <dbReference type="EMBL" id="GAF85949.1"/>
    </source>
</evidence>
<dbReference type="AlphaFoldDB" id="X0SYD5"/>
<dbReference type="InterPro" id="IPR014721">
    <property type="entry name" value="Ribsml_uS5_D2-typ_fold_subgr"/>
</dbReference>